<feature type="transmembrane region" description="Helical" evidence="8">
    <location>
        <begin position="39"/>
        <end position="58"/>
    </location>
</feature>
<keyword evidence="6 8" id="KW-0472">Membrane</keyword>
<comment type="function">
    <text evidence="8">Probably functions as a manganese efflux pump.</text>
</comment>
<comment type="caution">
    <text evidence="8">Lacks conserved residue(s) required for the propagation of feature annotation.</text>
</comment>
<dbReference type="InterPro" id="IPR003810">
    <property type="entry name" value="Mntp/YtaF"/>
</dbReference>
<keyword evidence="7 8" id="KW-0464">Manganese</keyword>
<dbReference type="STRING" id="681398.PJIAN_3164"/>
<evidence type="ECO:0000313" key="9">
    <source>
        <dbReference type="EMBL" id="GAT62853.1"/>
    </source>
</evidence>
<keyword evidence="5 8" id="KW-0406">Ion transport</keyword>
<keyword evidence="3 8" id="KW-0812">Transmembrane</keyword>
<dbReference type="PANTHER" id="PTHR35529">
    <property type="entry name" value="MANGANESE EFFLUX PUMP MNTP-RELATED"/>
    <property type="match status" value="1"/>
</dbReference>
<dbReference type="EMBL" id="BDCR01000003">
    <property type="protein sequence ID" value="GAT62853.1"/>
    <property type="molecule type" value="Genomic_DNA"/>
</dbReference>
<evidence type="ECO:0000313" key="10">
    <source>
        <dbReference type="Proteomes" id="UP000076586"/>
    </source>
</evidence>
<dbReference type="PANTHER" id="PTHR35529:SF1">
    <property type="entry name" value="MANGANESE EFFLUX PUMP MNTP-RELATED"/>
    <property type="match status" value="1"/>
</dbReference>
<dbReference type="HAMAP" id="MF_01521">
    <property type="entry name" value="MntP_pump"/>
    <property type="match status" value="1"/>
</dbReference>
<reference evidence="10" key="1">
    <citation type="submission" date="2016-04" db="EMBL/GenBank/DDBJ databases">
        <title>Draft genome sequence of Paludibacter jiangxiensis strain NM7.</title>
        <authorList>
            <person name="Qiu Y."/>
            <person name="Matsuura N."/>
            <person name="Ohashi A."/>
            <person name="Tourlousse M.D."/>
            <person name="Sekiguchi Y."/>
        </authorList>
    </citation>
    <scope>NUCLEOTIDE SEQUENCE [LARGE SCALE GENOMIC DNA]</scope>
    <source>
        <strain evidence="10">NM7</strain>
    </source>
</reference>
<feature type="transmembrane region" description="Helical" evidence="8">
    <location>
        <begin position="105"/>
        <end position="125"/>
    </location>
</feature>
<dbReference type="InterPro" id="IPR022929">
    <property type="entry name" value="Put_MntP"/>
</dbReference>
<evidence type="ECO:0000256" key="2">
    <source>
        <dbReference type="ARBA" id="ARBA00022475"/>
    </source>
</evidence>
<dbReference type="RefSeq" id="WP_068703535.1">
    <property type="nucleotide sequence ID" value="NZ_BDCR01000003.1"/>
</dbReference>
<organism evidence="9 10">
    <name type="scientific">Paludibacter jiangxiensis</name>
    <dbReference type="NCBI Taxonomy" id="681398"/>
    <lineage>
        <taxon>Bacteria</taxon>
        <taxon>Pseudomonadati</taxon>
        <taxon>Bacteroidota</taxon>
        <taxon>Bacteroidia</taxon>
        <taxon>Bacteroidales</taxon>
        <taxon>Paludibacteraceae</taxon>
        <taxon>Paludibacter</taxon>
    </lineage>
</organism>
<comment type="similarity">
    <text evidence="8">Belongs to the MntP (TC 9.B.29) family.</text>
</comment>
<dbReference type="Pfam" id="PF02659">
    <property type="entry name" value="Mntp"/>
    <property type="match status" value="1"/>
</dbReference>
<comment type="subcellular location">
    <subcellularLocation>
        <location evidence="8">Cell membrane</location>
        <topology evidence="8">Multi-pass membrane protein</topology>
    </subcellularLocation>
</comment>
<evidence type="ECO:0000256" key="6">
    <source>
        <dbReference type="ARBA" id="ARBA00023136"/>
    </source>
</evidence>
<sequence>MNFITILAIAIGLCMDTVSVSIAAGCNKHHFKPRVILRYALILALFQAGMPIIGWFLGERVAHLISEFDHWIAFALLALVGGKMAYDGICGHPEKMKLKISSYKVVVTLAIATSIDAFAVGFTISTLGQSIWYPTTIIGICTFLFALAGIWLGRKMGHKFQKSAEIIGGFLLIAIGAKIVIEHLCS</sequence>
<reference evidence="10" key="2">
    <citation type="journal article" date="2017" name="Genome Announc.">
        <title>Draft genome sequence of Paludibacter jiangxiensis NM7(T), a propionate-producing fermentative bacterium.</title>
        <authorList>
            <person name="Qiu Y.-L."/>
            <person name="Tourlousse D.M."/>
            <person name="Matsuura N."/>
            <person name="Ohashi A."/>
            <person name="Sekiguchi Y."/>
        </authorList>
    </citation>
    <scope>NUCLEOTIDE SEQUENCE [LARGE SCALE GENOMIC DNA]</scope>
    <source>
        <strain evidence="10">NM7</strain>
    </source>
</reference>
<dbReference type="AlphaFoldDB" id="A0A170ZND2"/>
<feature type="transmembrane region" description="Helical" evidence="8">
    <location>
        <begin position="131"/>
        <end position="152"/>
    </location>
</feature>
<name>A0A170ZND2_9BACT</name>
<protein>
    <recommendedName>
        <fullName evidence="8">Putative manganese efflux pump MntP</fullName>
    </recommendedName>
</protein>
<evidence type="ECO:0000256" key="7">
    <source>
        <dbReference type="ARBA" id="ARBA00023211"/>
    </source>
</evidence>
<feature type="transmembrane region" description="Helical" evidence="8">
    <location>
        <begin position="164"/>
        <end position="181"/>
    </location>
</feature>
<proteinExistence type="inferred from homology"/>
<keyword evidence="4 8" id="KW-1133">Transmembrane helix</keyword>
<keyword evidence="2 8" id="KW-1003">Cell membrane</keyword>
<dbReference type="GO" id="GO:0005886">
    <property type="term" value="C:plasma membrane"/>
    <property type="evidence" value="ECO:0007669"/>
    <property type="project" value="UniProtKB-SubCell"/>
</dbReference>
<evidence type="ECO:0000256" key="4">
    <source>
        <dbReference type="ARBA" id="ARBA00022989"/>
    </source>
</evidence>
<evidence type="ECO:0000256" key="5">
    <source>
        <dbReference type="ARBA" id="ARBA00023065"/>
    </source>
</evidence>
<dbReference type="OrthoDB" id="9811590at2"/>
<comment type="caution">
    <text evidence="9">The sequence shown here is derived from an EMBL/GenBank/DDBJ whole genome shotgun (WGS) entry which is preliminary data.</text>
</comment>
<evidence type="ECO:0000256" key="3">
    <source>
        <dbReference type="ARBA" id="ARBA00022692"/>
    </source>
</evidence>
<keyword evidence="10" id="KW-1185">Reference proteome</keyword>
<dbReference type="Proteomes" id="UP000076586">
    <property type="component" value="Unassembled WGS sequence"/>
</dbReference>
<evidence type="ECO:0000256" key="1">
    <source>
        <dbReference type="ARBA" id="ARBA00022448"/>
    </source>
</evidence>
<evidence type="ECO:0000256" key="8">
    <source>
        <dbReference type="HAMAP-Rule" id="MF_01521"/>
    </source>
</evidence>
<accession>A0A170ZND2</accession>
<gene>
    <name evidence="8" type="primary">mntP</name>
    <name evidence="9" type="ORF">PJIAN_3164</name>
</gene>
<keyword evidence="1 8" id="KW-0813">Transport</keyword>
<dbReference type="GO" id="GO:0005384">
    <property type="term" value="F:manganese ion transmembrane transporter activity"/>
    <property type="evidence" value="ECO:0007669"/>
    <property type="project" value="UniProtKB-UniRule"/>
</dbReference>